<reference evidence="5" key="1">
    <citation type="journal article" date="2013" name="Genome Announc.">
        <title>Whole-Genome Sequencing of Lactobacillus shenzhenensis Strain LY-73T.</title>
        <authorList>
            <person name="Lin Z."/>
            <person name="Liu Z."/>
            <person name="Yang R."/>
            <person name="Zou Y."/>
            <person name="Wan D."/>
            <person name="Chen J."/>
            <person name="Guo M."/>
            <person name="Zhao J."/>
            <person name="Fang C."/>
            <person name="Yang R."/>
            <person name="Liu F."/>
        </authorList>
    </citation>
    <scope>NUCLEOTIDE SEQUENCE [LARGE SCALE GENOMIC DNA]</scope>
    <source>
        <strain evidence="5">LY-73</strain>
    </source>
</reference>
<dbReference type="SMART" id="SM00506">
    <property type="entry name" value="A1pp"/>
    <property type="match status" value="1"/>
</dbReference>
<dbReference type="GO" id="GO:0140291">
    <property type="term" value="P:peptidyl-glutamate ADP-deribosylation"/>
    <property type="evidence" value="ECO:0007669"/>
    <property type="project" value="TreeGrafter"/>
</dbReference>
<dbReference type="Proteomes" id="UP000030647">
    <property type="component" value="Unassembled WGS sequence"/>
</dbReference>
<comment type="catalytic activity">
    <reaction evidence="1">
        <text>an N-(ADP-alpha-D-ribosyl)-thymidine in DNA + H2O = a thymidine in DNA + ADP-D-ribose</text>
        <dbReference type="Rhea" id="RHEA:71655"/>
        <dbReference type="Rhea" id="RHEA-COMP:13556"/>
        <dbReference type="Rhea" id="RHEA-COMP:18051"/>
        <dbReference type="ChEBI" id="CHEBI:15377"/>
        <dbReference type="ChEBI" id="CHEBI:57967"/>
        <dbReference type="ChEBI" id="CHEBI:137386"/>
        <dbReference type="ChEBI" id="CHEBI:191199"/>
    </reaction>
    <physiologicalReaction direction="left-to-right" evidence="1">
        <dbReference type="Rhea" id="RHEA:71656"/>
    </physiologicalReaction>
</comment>
<dbReference type="Gene3D" id="3.40.220.10">
    <property type="entry name" value="Leucine Aminopeptidase, subunit E, domain 1"/>
    <property type="match status" value="1"/>
</dbReference>
<feature type="domain" description="Macro" evidence="3">
    <location>
        <begin position="1"/>
        <end position="144"/>
    </location>
</feature>
<evidence type="ECO:0000256" key="2">
    <source>
        <dbReference type="SAM" id="Phobius"/>
    </source>
</evidence>
<evidence type="ECO:0000313" key="5">
    <source>
        <dbReference type="Proteomes" id="UP000030647"/>
    </source>
</evidence>
<keyword evidence="2" id="KW-0812">Transmembrane</keyword>
<dbReference type="RefSeq" id="WP_022528776.1">
    <property type="nucleotide sequence ID" value="NZ_KI271584.1"/>
</dbReference>
<dbReference type="InterPro" id="IPR002589">
    <property type="entry name" value="Macro_dom"/>
</dbReference>
<dbReference type="eggNOG" id="COG2110">
    <property type="taxonomic scope" value="Bacteria"/>
</dbReference>
<sequence length="144" mass="15980">MNYHEEVQDLFDAPAAYVLAHCIAADVGMGAGIALTFRRKYPEMPGAVLDAEPAIGDAVRYTAPDGRVIYNLITKGSSYQKPLRSDFEASLRTLKKEMLAQHETHLAIPLIGAGLDRLDWRESAPFIQELFADTDVDIMVCRLK</sequence>
<dbReference type="PANTHER" id="PTHR12521:SF0">
    <property type="entry name" value="ADP-RIBOSE GLYCOHYDROLASE OARD1"/>
    <property type="match status" value="1"/>
</dbReference>
<dbReference type="PANTHER" id="PTHR12521">
    <property type="entry name" value="PROTEIN C6ORF130"/>
    <property type="match status" value="1"/>
</dbReference>
<dbReference type="SUPFAM" id="SSF52949">
    <property type="entry name" value="Macro domain-like"/>
    <property type="match status" value="1"/>
</dbReference>
<dbReference type="InterPro" id="IPR043472">
    <property type="entry name" value="Macro_dom-like"/>
</dbReference>
<protein>
    <submittedName>
        <fullName evidence="4">O-acetyl-ADP-ribose deacetylase</fullName>
    </submittedName>
</protein>
<dbReference type="InterPro" id="IPR050892">
    <property type="entry name" value="ADP-ribose_metab_enzymes"/>
</dbReference>
<dbReference type="AlphaFoldDB" id="U4TVH3"/>
<dbReference type="EMBL" id="KI271584">
    <property type="protein sequence ID" value="ERL65833.1"/>
    <property type="molecule type" value="Genomic_DNA"/>
</dbReference>
<keyword evidence="2" id="KW-1133">Transmembrane helix</keyword>
<accession>U4TVH3</accession>
<evidence type="ECO:0000313" key="4">
    <source>
        <dbReference type="EMBL" id="ERL65833.1"/>
    </source>
</evidence>
<evidence type="ECO:0000259" key="3">
    <source>
        <dbReference type="PROSITE" id="PS51154"/>
    </source>
</evidence>
<keyword evidence="2" id="KW-0472">Membrane</keyword>
<organism evidence="4 5">
    <name type="scientific">Schleiferilactobacillus shenzhenensis LY-73</name>
    <dbReference type="NCBI Taxonomy" id="1231336"/>
    <lineage>
        <taxon>Bacteria</taxon>
        <taxon>Bacillati</taxon>
        <taxon>Bacillota</taxon>
        <taxon>Bacilli</taxon>
        <taxon>Lactobacillales</taxon>
        <taxon>Lactobacillaceae</taxon>
        <taxon>Schleiferilactobacillus</taxon>
    </lineage>
</organism>
<dbReference type="HOGENOM" id="CLU_054419_4_0_9"/>
<dbReference type="CDD" id="cd02901">
    <property type="entry name" value="Macro_Poa1p-like"/>
    <property type="match status" value="1"/>
</dbReference>
<keyword evidence="5" id="KW-1185">Reference proteome</keyword>
<dbReference type="OrthoDB" id="9780211at2"/>
<dbReference type="PROSITE" id="PS51154">
    <property type="entry name" value="MACRO"/>
    <property type="match status" value="1"/>
</dbReference>
<gene>
    <name evidence="4" type="ORF">L248_1909</name>
</gene>
<dbReference type="STRING" id="1231336.L248_1909"/>
<evidence type="ECO:0000256" key="1">
    <source>
        <dbReference type="ARBA" id="ARBA00035885"/>
    </source>
</evidence>
<feature type="transmembrane region" description="Helical" evidence="2">
    <location>
        <begin position="15"/>
        <end position="37"/>
    </location>
</feature>
<proteinExistence type="predicted"/>
<name>U4TVH3_9LACO</name>